<keyword evidence="7" id="KW-0479">Metal-binding</keyword>
<dbReference type="Pfam" id="PF21370">
    <property type="entry name" value="PAS_GdpP"/>
    <property type="match status" value="1"/>
</dbReference>
<feature type="binding site" evidence="7">
    <location>
        <position position="455"/>
    </location>
    <ligand>
        <name>Mn(2+)</name>
        <dbReference type="ChEBI" id="CHEBI:29035"/>
        <label>2</label>
    </ligand>
</feature>
<feature type="binding site" evidence="7">
    <location>
        <position position="510"/>
    </location>
    <ligand>
        <name>Mn(2+)</name>
        <dbReference type="ChEBI" id="CHEBI:29035"/>
        <label>2</label>
    </ligand>
</feature>
<dbReference type="InterPro" id="IPR003156">
    <property type="entry name" value="DHHA1_dom"/>
</dbReference>
<dbReference type="EMBL" id="FOXR01000039">
    <property type="protein sequence ID" value="SFQ40307.1"/>
    <property type="molecule type" value="Genomic_DNA"/>
</dbReference>
<dbReference type="InterPro" id="IPR051319">
    <property type="entry name" value="Oligoribo/pAp-PDE_c-di-AMP_PDE"/>
</dbReference>
<evidence type="ECO:0000256" key="3">
    <source>
        <dbReference type="ARBA" id="ARBA00022692"/>
    </source>
</evidence>
<dbReference type="RefSeq" id="WP_092282757.1">
    <property type="nucleotide sequence ID" value="NZ_FOXR01000039.1"/>
</dbReference>
<dbReference type="Gene3D" id="3.10.310.30">
    <property type="match status" value="1"/>
</dbReference>
<comment type="catalytic activity">
    <reaction evidence="6">
        <text>3',3'-c-di-AMP + H2O = 5'-O-phosphonoadenylyl-(3'-&gt;5')-adenosine + H(+)</text>
        <dbReference type="Rhea" id="RHEA:54420"/>
        <dbReference type="ChEBI" id="CHEBI:15377"/>
        <dbReference type="ChEBI" id="CHEBI:15378"/>
        <dbReference type="ChEBI" id="CHEBI:71500"/>
        <dbReference type="ChEBI" id="CHEBI:138171"/>
    </reaction>
</comment>
<dbReference type="Pfam" id="PF02272">
    <property type="entry name" value="DHHA1"/>
    <property type="match status" value="1"/>
</dbReference>
<dbReference type="PANTHER" id="PTHR47618">
    <property type="entry name" value="BIFUNCTIONAL OLIGORIBONUCLEASE AND PAP PHOSPHATASE NRNA"/>
    <property type="match status" value="1"/>
</dbReference>
<dbReference type="FunFam" id="3.90.1640.10:FF:000002">
    <property type="entry name" value="Cyclic-di-AMP phosphodiesterase"/>
    <property type="match status" value="1"/>
</dbReference>
<organism evidence="10 11">
    <name type="scientific">Caldicoprobacter faecalis</name>
    <dbReference type="NCBI Taxonomy" id="937334"/>
    <lineage>
        <taxon>Bacteria</taxon>
        <taxon>Bacillati</taxon>
        <taxon>Bacillota</taxon>
        <taxon>Clostridia</taxon>
        <taxon>Caldicoprobacterales</taxon>
        <taxon>Caldicoprobacteraceae</taxon>
        <taxon>Caldicoprobacter</taxon>
    </lineage>
</organism>
<evidence type="ECO:0000256" key="1">
    <source>
        <dbReference type="ARBA" id="ARBA00004651"/>
    </source>
</evidence>
<dbReference type="InterPro" id="IPR049553">
    <property type="entry name" value="GdpP-like_PAS"/>
</dbReference>
<dbReference type="GO" id="GO:0016787">
    <property type="term" value="F:hydrolase activity"/>
    <property type="evidence" value="ECO:0007669"/>
    <property type="project" value="UniProtKB-UniRule"/>
</dbReference>
<feature type="binding site" evidence="7">
    <location>
        <position position="358"/>
    </location>
    <ligand>
        <name>Mn(2+)</name>
        <dbReference type="ChEBI" id="CHEBI:29035"/>
        <label>1</label>
    </ligand>
</feature>
<evidence type="ECO:0000256" key="2">
    <source>
        <dbReference type="ARBA" id="ARBA00022475"/>
    </source>
</evidence>
<dbReference type="PIRSF" id="PIRSF026583">
    <property type="entry name" value="YybT"/>
    <property type="match status" value="1"/>
</dbReference>
<feature type="binding site" evidence="7">
    <location>
        <position position="362"/>
    </location>
    <ligand>
        <name>Mn(2+)</name>
        <dbReference type="ChEBI" id="CHEBI:29035"/>
        <label>1</label>
    </ligand>
</feature>
<feature type="binding site" evidence="7">
    <location>
        <position position="364"/>
    </location>
    <ligand>
        <name>Mn(2+)</name>
        <dbReference type="ChEBI" id="CHEBI:29035"/>
        <label>2</label>
    </ligand>
</feature>
<evidence type="ECO:0000259" key="9">
    <source>
        <dbReference type="PROSITE" id="PS50887"/>
    </source>
</evidence>
<dbReference type="EC" id="3.1.4.-" evidence="6"/>
<keyword evidence="11" id="KW-1185">Reference proteome</keyword>
<dbReference type="Gene3D" id="3.30.450.20">
    <property type="entry name" value="PAS domain"/>
    <property type="match status" value="1"/>
</dbReference>
<protein>
    <recommendedName>
        <fullName evidence="6">Cyclic-di-AMP phosphodiesterase</fullName>
        <ecNumber evidence="6">3.1.4.-</ecNumber>
    </recommendedName>
</protein>
<dbReference type="SUPFAM" id="SSF55073">
    <property type="entry name" value="Nucleotide cyclase"/>
    <property type="match status" value="1"/>
</dbReference>
<evidence type="ECO:0000256" key="5">
    <source>
        <dbReference type="ARBA" id="ARBA00023136"/>
    </source>
</evidence>
<comment type="subcellular location">
    <subcellularLocation>
        <location evidence="1">Cell membrane</location>
        <topology evidence="1">Multi-pass membrane protein</topology>
    </subcellularLocation>
</comment>
<dbReference type="InterPro" id="IPR000160">
    <property type="entry name" value="GGDEF_dom"/>
</dbReference>
<dbReference type="InterPro" id="IPR043128">
    <property type="entry name" value="Rev_trsase/Diguanyl_cyclase"/>
</dbReference>
<dbReference type="Pfam" id="PF24898">
    <property type="entry name" value="GGDEF_GdpP"/>
    <property type="match status" value="1"/>
</dbReference>
<dbReference type="GO" id="GO:0003676">
    <property type="term" value="F:nucleic acid binding"/>
    <property type="evidence" value="ECO:0007669"/>
    <property type="project" value="UniProtKB-UniRule"/>
</dbReference>
<feature type="domain" description="GGDEF" evidence="9">
    <location>
        <begin position="187"/>
        <end position="315"/>
    </location>
</feature>
<evidence type="ECO:0000256" key="4">
    <source>
        <dbReference type="ARBA" id="ARBA00022989"/>
    </source>
</evidence>
<dbReference type="SMART" id="SM00267">
    <property type="entry name" value="GGDEF"/>
    <property type="match status" value="1"/>
</dbReference>
<name>A0A1I5Y8R3_9FIRM</name>
<dbReference type="AlphaFoldDB" id="A0A1I5Y8R3"/>
<comment type="cofactor">
    <cofactor evidence="7">
        <name>Mn(2+)</name>
        <dbReference type="ChEBI" id="CHEBI:29035"/>
    </cofactor>
    <text evidence="7">For phosphodiesterase activity, probably binds 2 Mn(2+) per subunit.</text>
</comment>
<dbReference type="Proteomes" id="UP000198577">
    <property type="component" value="Unassembled WGS sequence"/>
</dbReference>
<evidence type="ECO:0000256" key="8">
    <source>
        <dbReference type="SAM" id="Phobius"/>
    </source>
</evidence>
<feature type="binding site" evidence="7">
    <location>
        <position position="431"/>
    </location>
    <ligand>
        <name>Mn(2+)</name>
        <dbReference type="ChEBI" id="CHEBI:29035"/>
        <label>2</label>
    </ligand>
</feature>
<dbReference type="InterPro" id="IPR001667">
    <property type="entry name" value="DDH_dom"/>
</dbReference>
<comment type="function">
    <text evidence="6">Has phosphodiesterase (PDE) activity against cyclic-di-AMP (c-di-AMP).</text>
</comment>
<evidence type="ECO:0000256" key="6">
    <source>
        <dbReference type="PIRNR" id="PIRNR026583"/>
    </source>
</evidence>
<dbReference type="GO" id="GO:0005886">
    <property type="term" value="C:plasma membrane"/>
    <property type="evidence" value="ECO:0007669"/>
    <property type="project" value="UniProtKB-SubCell"/>
</dbReference>
<keyword evidence="6" id="KW-0378">Hydrolase</keyword>
<dbReference type="Gene3D" id="3.30.70.270">
    <property type="match status" value="1"/>
</dbReference>
<dbReference type="InterPro" id="IPR014528">
    <property type="entry name" value="GdpP/PdeA"/>
</dbReference>
<dbReference type="OrthoDB" id="9759476at2"/>
<evidence type="ECO:0000256" key="7">
    <source>
        <dbReference type="PIRSR" id="PIRSR026583-50"/>
    </source>
</evidence>
<keyword evidence="2 6" id="KW-1003">Cell membrane</keyword>
<feature type="transmembrane region" description="Helical" evidence="8">
    <location>
        <begin position="16"/>
        <end position="48"/>
    </location>
</feature>
<evidence type="ECO:0000313" key="10">
    <source>
        <dbReference type="EMBL" id="SFQ40307.1"/>
    </source>
</evidence>
<gene>
    <name evidence="10" type="ORF">SAMN05444406_1394</name>
</gene>
<dbReference type="GO" id="GO:0106409">
    <property type="term" value="F:cyclic-di-AMP phosphodiesterase activity"/>
    <property type="evidence" value="ECO:0007669"/>
    <property type="project" value="RHEA"/>
</dbReference>
<dbReference type="InterPro" id="IPR029787">
    <property type="entry name" value="Nucleotide_cyclase"/>
</dbReference>
<keyword evidence="3 8" id="KW-0812">Transmembrane</keyword>
<accession>A0A1I5Y8R3</accession>
<dbReference type="InterPro" id="IPR038763">
    <property type="entry name" value="DHH_sf"/>
</dbReference>
<sequence length="665" mass="74123">MKKPAVKGLNVPENPIYLAVILVLSLIVWYFNWAIGLAAFLLFVYLVYYNWKVTRIRRIEWTRYLENLSENIDWSTKNAVFSVPMPFVVVELDGTINWYNSRFGQLFEGESLFGKNIKNYIPNLDLYGLLKAKEEDCKQVELNGRKYRLFYTPLGIDGNKDSRRVIIFMYLQDITEEALLKAKYHDERLVVMLVQIDNYDEVMSNTDEAKRPVVLAEIEAALSQWAISLNAGWKKYDRDKFVVFAEAKALKALEDNKFQILDAVRAISAGNRIPVTLSIGVGADGKTPLELSHYAQSALDLALGRGGDQAVVKRGTKLFFYGGKSKEVEKRTKVKSRVIANALKELMSQSWGVFVMGHEAADLDCLGAALGIYRCARHVGKQAYIVMSRPNTSIRPLISRLLENEEYQDAFITTDEALHKVDRQAVLVVVDVHRPAFMEEPRLLGAVDKVVVIDHHRRSAEAVENATLVYLEPYASSTSELVTEIVQYFDEKVELKPVEADALLAGITVDTKNFIFKTGVRTFEAASYLRRAGADPASVRHLLQDDLDTFLSRAEVVKNAQIIAPGVALAYCPPNIKNGSLIAAQAADSLLTIKGIHTSFVLYPSGDGVMISGRSLGDVNVQMVLEKLGGGGHLTVAGAQLGSMSLDEARQKVIEALKDYLEEGK</sequence>
<evidence type="ECO:0000313" key="11">
    <source>
        <dbReference type="Proteomes" id="UP000198577"/>
    </source>
</evidence>
<feature type="binding site" evidence="7">
    <location>
        <position position="431"/>
    </location>
    <ligand>
        <name>Mn(2+)</name>
        <dbReference type="ChEBI" id="CHEBI:29035"/>
        <label>1</label>
    </ligand>
</feature>
<proteinExistence type="inferred from homology"/>
<keyword evidence="5 6" id="KW-0472">Membrane</keyword>
<dbReference type="SUPFAM" id="SSF64182">
    <property type="entry name" value="DHH phosphoesterases"/>
    <property type="match status" value="1"/>
</dbReference>
<reference evidence="10 11" key="1">
    <citation type="submission" date="2016-10" db="EMBL/GenBank/DDBJ databases">
        <authorList>
            <person name="de Groot N.N."/>
        </authorList>
    </citation>
    <scope>NUCLEOTIDE SEQUENCE [LARGE SCALE GENOMIC DNA]</scope>
    <source>
        <strain evidence="10 11">DSM 20678</strain>
    </source>
</reference>
<dbReference type="PROSITE" id="PS50887">
    <property type="entry name" value="GGDEF"/>
    <property type="match status" value="1"/>
</dbReference>
<comment type="similarity">
    <text evidence="6">Belongs to the GdpP/PdeA phosphodiesterase family.</text>
</comment>
<keyword evidence="4 8" id="KW-1133">Transmembrane helix</keyword>
<dbReference type="STRING" id="937334.SAMN05444406_1394"/>
<dbReference type="Gene3D" id="3.90.1640.10">
    <property type="entry name" value="inorganic pyrophosphatase (n-terminal core)"/>
    <property type="match status" value="1"/>
</dbReference>
<dbReference type="GO" id="GO:0046872">
    <property type="term" value="F:metal ion binding"/>
    <property type="evidence" value="ECO:0007669"/>
    <property type="project" value="UniProtKB-KW"/>
</dbReference>
<dbReference type="PANTHER" id="PTHR47618:SF2">
    <property type="entry name" value="CYCLIC-DI-AMP PHOSPHODIESTERASE GDPP"/>
    <property type="match status" value="1"/>
</dbReference>
<dbReference type="Pfam" id="PF01368">
    <property type="entry name" value="DHH"/>
    <property type="match status" value="1"/>
</dbReference>
<keyword evidence="7" id="KW-0464">Manganese</keyword>